<comment type="caution">
    <text evidence="2">The sequence shown here is derived from an EMBL/GenBank/DDBJ whole genome shotgun (WGS) entry which is preliminary data.</text>
</comment>
<name>A0A8S1WFC1_PAROT</name>
<dbReference type="PANTHER" id="PTHR48442:SF1">
    <property type="entry name" value="SET DOMAIN-CONTAINING PROTEIN"/>
    <property type="match status" value="1"/>
</dbReference>
<dbReference type="InterPro" id="IPR001214">
    <property type="entry name" value="SET_dom"/>
</dbReference>
<dbReference type="PANTHER" id="PTHR48442">
    <property type="entry name" value="SET DOMAIN-CONTAINING PROTEIN"/>
    <property type="match status" value="1"/>
</dbReference>
<dbReference type="AlphaFoldDB" id="A0A8S1WFC1"/>
<evidence type="ECO:0000313" key="2">
    <source>
        <dbReference type="EMBL" id="CAD8187372.1"/>
    </source>
</evidence>
<dbReference type="Proteomes" id="UP000683925">
    <property type="component" value="Unassembled WGS sequence"/>
</dbReference>
<dbReference type="OMA" id="YCQNINF"/>
<dbReference type="CDD" id="cd15489">
    <property type="entry name" value="PHD_SF"/>
    <property type="match status" value="1"/>
</dbReference>
<dbReference type="Pfam" id="PF00856">
    <property type="entry name" value="SET"/>
    <property type="match status" value="1"/>
</dbReference>
<reference evidence="2" key="1">
    <citation type="submission" date="2021-01" db="EMBL/GenBank/DDBJ databases">
        <authorList>
            <consortium name="Genoscope - CEA"/>
            <person name="William W."/>
        </authorList>
    </citation>
    <scope>NUCLEOTIDE SEQUENCE</scope>
</reference>
<evidence type="ECO:0000313" key="3">
    <source>
        <dbReference type="Proteomes" id="UP000683925"/>
    </source>
</evidence>
<dbReference type="OrthoDB" id="336088at2759"/>
<keyword evidence="3" id="KW-1185">Reference proteome</keyword>
<sequence>MKEQSITFPIAMSEMKESQKPILQVFKKNTVCAKCKMWIIKQKYANCVICEDAYHHNCMRPKQKEISKDWTCAHCIELKNTFPDTNDEEIDNVCQKCQKDVDSKDEEICTKCNKIFHKKCYGSKTISPICNLCHSQQPPKFVLNEKMNQLLNFSIPMTSSNLFILPCCVYDDKLRQNCFQSLQYALYCQNINFNDDLVYSSAKKELNNGYNEKLDPLIGKNLLTFKKYKQVTKIGFYGPLRVEYNLDQGFYVRSVQPLAYKTLICEYAGDVYRFADQVYSTSDSMMSLLETGFAATSLVIIPEKNGNIAKYLSGINNSKKNSKKMQQNVKSRRYNVEGQSRVILYACRDIKSGEILYYDYNEGEFKYNTNYFV</sequence>
<dbReference type="PROSITE" id="PS50280">
    <property type="entry name" value="SET"/>
    <property type="match status" value="1"/>
</dbReference>
<evidence type="ECO:0000259" key="1">
    <source>
        <dbReference type="PROSITE" id="PS50280"/>
    </source>
</evidence>
<protein>
    <recommendedName>
        <fullName evidence="1">SET domain-containing protein</fullName>
    </recommendedName>
</protein>
<gene>
    <name evidence="2" type="ORF">POCTA_138.1.T0900059</name>
</gene>
<dbReference type="EMBL" id="CAJJDP010000089">
    <property type="protein sequence ID" value="CAD8187372.1"/>
    <property type="molecule type" value="Genomic_DNA"/>
</dbReference>
<dbReference type="InterPro" id="IPR053114">
    <property type="entry name" value="ATXR5/ATXR6"/>
</dbReference>
<proteinExistence type="predicted"/>
<organism evidence="2 3">
    <name type="scientific">Paramecium octaurelia</name>
    <dbReference type="NCBI Taxonomy" id="43137"/>
    <lineage>
        <taxon>Eukaryota</taxon>
        <taxon>Sar</taxon>
        <taxon>Alveolata</taxon>
        <taxon>Ciliophora</taxon>
        <taxon>Intramacronucleata</taxon>
        <taxon>Oligohymenophorea</taxon>
        <taxon>Peniculida</taxon>
        <taxon>Parameciidae</taxon>
        <taxon>Paramecium</taxon>
    </lineage>
</organism>
<feature type="domain" description="SET" evidence="1">
    <location>
        <begin position="238"/>
        <end position="361"/>
    </location>
</feature>
<accession>A0A8S1WFC1</accession>